<dbReference type="InterPro" id="IPR003593">
    <property type="entry name" value="AAA+_ATPase"/>
</dbReference>
<organism evidence="2 3">
    <name type="scientific">Paenibacillus plantarum</name>
    <dbReference type="NCBI Taxonomy" id="2654975"/>
    <lineage>
        <taxon>Bacteria</taxon>
        <taxon>Bacillati</taxon>
        <taxon>Bacillota</taxon>
        <taxon>Bacilli</taxon>
        <taxon>Bacillales</taxon>
        <taxon>Paenibacillaceae</taxon>
        <taxon>Paenibacillus</taxon>
    </lineage>
</organism>
<dbReference type="Gene3D" id="3.40.50.300">
    <property type="entry name" value="P-loop containing nucleotide triphosphate hydrolases"/>
    <property type="match status" value="1"/>
</dbReference>
<reference evidence="2 3" key="1">
    <citation type="submission" date="2019-10" db="EMBL/GenBank/DDBJ databases">
        <title>Description of Paenibacillus humi sp. nov.</title>
        <authorList>
            <person name="Carlier A."/>
            <person name="Qi S."/>
        </authorList>
    </citation>
    <scope>NUCLEOTIDE SEQUENCE [LARGE SCALE GENOMIC DNA]</scope>
    <source>
        <strain evidence="2 3">LMG 31461</strain>
    </source>
</reference>
<dbReference type="Pfam" id="PF05621">
    <property type="entry name" value="TniB"/>
    <property type="match status" value="1"/>
</dbReference>
<dbReference type="EMBL" id="WHNY01000009">
    <property type="protein sequence ID" value="NOU63224.1"/>
    <property type="molecule type" value="Genomic_DNA"/>
</dbReference>
<dbReference type="SUPFAM" id="SSF52540">
    <property type="entry name" value="P-loop containing nucleoside triphosphate hydrolases"/>
    <property type="match status" value="1"/>
</dbReference>
<keyword evidence="3" id="KW-1185">Reference proteome</keyword>
<gene>
    <name evidence="2" type="ORF">GC096_04075</name>
</gene>
<sequence length="346" mass="39732">MMNILEDDENRDDEYMKKLRSELEFPEEFDQVKKIKQSLDAVKNIVVYHGKFNNAINEVRRCHLVSIGSKKPELLFLHGDYGTGKSTVLGKYVEKYPRYDEGNKTIVPVLIVEIPANAKPKDVASKFLFELGDPFYSKGTEKVQTCRAISMAIKCRVQMVIFDELQHALETETQKVLRQTADWIKSFVNEVKVPVILCGMTDSEKIFKANPQLASRFKRKVELTPFKPDKQFQSFLQKIDESLPFQRLANLSDIKMAMKLFYVCKGTPRILLKLLEEAVGIAAQLNQSRLSEFDLFEAFNRLDFSDRPKIINPFLNEEFDLLKALDAEGRFVAASTDESKKPKGKK</sequence>
<dbReference type="InterPro" id="IPR027417">
    <property type="entry name" value="P-loop_NTPase"/>
</dbReference>
<comment type="caution">
    <text evidence="2">The sequence shown here is derived from an EMBL/GenBank/DDBJ whole genome shotgun (WGS) entry which is preliminary data.</text>
</comment>
<evidence type="ECO:0000313" key="2">
    <source>
        <dbReference type="EMBL" id="NOU63224.1"/>
    </source>
</evidence>
<dbReference type="RefSeq" id="WP_171629031.1">
    <property type="nucleotide sequence ID" value="NZ_WHNY01000009.1"/>
</dbReference>
<evidence type="ECO:0000259" key="1">
    <source>
        <dbReference type="SMART" id="SM00382"/>
    </source>
</evidence>
<feature type="domain" description="AAA+ ATPase" evidence="1">
    <location>
        <begin position="71"/>
        <end position="227"/>
    </location>
</feature>
<dbReference type="Proteomes" id="UP000653578">
    <property type="component" value="Unassembled WGS sequence"/>
</dbReference>
<evidence type="ECO:0000313" key="3">
    <source>
        <dbReference type="Proteomes" id="UP000653578"/>
    </source>
</evidence>
<dbReference type="SMART" id="SM00382">
    <property type="entry name" value="AAA"/>
    <property type="match status" value="1"/>
</dbReference>
<name>A0ABX1X4A4_9BACL</name>
<dbReference type="InterPro" id="IPR008868">
    <property type="entry name" value="TniB"/>
</dbReference>
<accession>A0ABX1X4A4</accession>
<proteinExistence type="predicted"/>
<protein>
    <submittedName>
        <fullName evidence="2">AAA family ATPase</fullName>
    </submittedName>
</protein>